<name>A0A2P2P6C5_RHIMU</name>
<reference evidence="1" key="1">
    <citation type="submission" date="2018-02" db="EMBL/GenBank/DDBJ databases">
        <title>Rhizophora mucronata_Transcriptome.</title>
        <authorList>
            <person name="Meera S.P."/>
            <person name="Sreeshan A."/>
            <person name="Augustine A."/>
        </authorList>
    </citation>
    <scope>NUCLEOTIDE SEQUENCE</scope>
    <source>
        <tissue evidence="1">Leaf</tissue>
    </source>
</reference>
<dbReference type="EMBL" id="GGEC01069745">
    <property type="protein sequence ID" value="MBX50229.1"/>
    <property type="molecule type" value="Transcribed_RNA"/>
</dbReference>
<sequence length="59" mass="6782">MSQFSATSTNYLLWEGNEFQHQLSILLSSHLGIKSNIHLQTKSVSDQHQCVNKQLNHKM</sequence>
<dbReference type="AlphaFoldDB" id="A0A2P2P6C5"/>
<organism evidence="1">
    <name type="scientific">Rhizophora mucronata</name>
    <name type="common">Asiatic mangrove</name>
    <dbReference type="NCBI Taxonomy" id="61149"/>
    <lineage>
        <taxon>Eukaryota</taxon>
        <taxon>Viridiplantae</taxon>
        <taxon>Streptophyta</taxon>
        <taxon>Embryophyta</taxon>
        <taxon>Tracheophyta</taxon>
        <taxon>Spermatophyta</taxon>
        <taxon>Magnoliopsida</taxon>
        <taxon>eudicotyledons</taxon>
        <taxon>Gunneridae</taxon>
        <taxon>Pentapetalae</taxon>
        <taxon>rosids</taxon>
        <taxon>fabids</taxon>
        <taxon>Malpighiales</taxon>
        <taxon>Rhizophoraceae</taxon>
        <taxon>Rhizophora</taxon>
    </lineage>
</organism>
<evidence type="ECO:0000313" key="1">
    <source>
        <dbReference type="EMBL" id="MBX50229.1"/>
    </source>
</evidence>
<accession>A0A2P2P6C5</accession>
<protein>
    <submittedName>
        <fullName evidence="1">Uncharacterized protein</fullName>
    </submittedName>
</protein>
<proteinExistence type="predicted"/>